<dbReference type="SUPFAM" id="SSF161098">
    <property type="entry name" value="MetI-like"/>
    <property type="match status" value="1"/>
</dbReference>
<dbReference type="PANTHER" id="PTHR30450:SF1">
    <property type="entry name" value="D-METHIONINE TRANSPORT SYSTEM PERMEASE PROTEIN METI-RELATED"/>
    <property type="match status" value="1"/>
</dbReference>
<keyword evidence="10" id="KW-1185">Reference proteome</keyword>
<dbReference type="PROSITE" id="PS50928">
    <property type="entry name" value="ABC_TM1"/>
    <property type="match status" value="1"/>
</dbReference>
<dbReference type="CDD" id="cd06261">
    <property type="entry name" value="TM_PBP2"/>
    <property type="match status" value="1"/>
</dbReference>
<evidence type="ECO:0000256" key="7">
    <source>
        <dbReference type="RuleBase" id="RU363032"/>
    </source>
</evidence>
<feature type="transmembrane region" description="Helical" evidence="7">
    <location>
        <begin position="97"/>
        <end position="115"/>
    </location>
</feature>
<dbReference type="PANTHER" id="PTHR30450">
    <property type="entry name" value="ABC TRANSPORTER PERMEASE"/>
    <property type="match status" value="1"/>
</dbReference>
<comment type="subcellular location">
    <subcellularLocation>
        <location evidence="1 7">Cell membrane</location>
        <topology evidence="1 7">Multi-pass membrane protein</topology>
    </subcellularLocation>
</comment>
<feature type="transmembrane region" description="Helical" evidence="7">
    <location>
        <begin position="20"/>
        <end position="49"/>
    </location>
</feature>
<reference evidence="9 10" key="1">
    <citation type="submission" date="2021-10" db="EMBL/GenBank/DDBJ databases">
        <title>Anaerobic single-cell dispensing facilitates the cultivation of human gut bacteria.</title>
        <authorList>
            <person name="Afrizal A."/>
        </authorList>
    </citation>
    <scope>NUCLEOTIDE SEQUENCE [LARGE SCALE GENOMIC DNA]</scope>
    <source>
        <strain evidence="9 10">CLA-AA-H270</strain>
    </source>
</reference>
<dbReference type="Gene3D" id="1.10.3720.10">
    <property type="entry name" value="MetI-like"/>
    <property type="match status" value="1"/>
</dbReference>
<name>A0AAW4VXV9_9FIRM</name>
<feature type="transmembrane region" description="Helical" evidence="7">
    <location>
        <begin position="201"/>
        <end position="221"/>
    </location>
</feature>
<feature type="transmembrane region" description="Helical" evidence="7">
    <location>
        <begin position="161"/>
        <end position="181"/>
    </location>
</feature>
<keyword evidence="3" id="KW-1003">Cell membrane</keyword>
<proteinExistence type="inferred from homology"/>
<dbReference type="AlphaFoldDB" id="A0AAW4VXV9"/>
<feature type="transmembrane region" description="Helical" evidence="7">
    <location>
        <begin position="61"/>
        <end position="85"/>
    </location>
</feature>
<evidence type="ECO:0000256" key="5">
    <source>
        <dbReference type="ARBA" id="ARBA00022989"/>
    </source>
</evidence>
<protein>
    <submittedName>
        <fullName evidence="9">ABC transporter permease</fullName>
    </submittedName>
</protein>
<sequence>MQEFLNNIIPNVMAKLPDFYAAIGDTLLMVVWSGAISFVLGLALGVLITVTKPGGILENKIVYQILDKLVSLFRSIPFIILLTWVMPVSRAIMGTAIYVRGAIVPLVFGAVPFFTRQVESALAELDGGLIEAALSMGSTPLEIIFRVYLKESVAAIARGTTITAISLLNLTAMAGVVGAGGLGDFAIRYGHDRNMLDVTNVTVLVLVIIVCIMEFVGGKVVKKNTH</sequence>
<evidence type="ECO:0000256" key="2">
    <source>
        <dbReference type="ARBA" id="ARBA00022448"/>
    </source>
</evidence>
<dbReference type="EMBL" id="JAJEPX010000003">
    <property type="protein sequence ID" value="MCC2175963.1"/>
    <property type="molecule type" value="Genomic_DNA"/>
</dbReference>
<feature type="domain" description="ABC transmembrane type-1" evidence="8">
    <location>
        <begin position="23"/>
        <end position="217"/>
    </location>
</feature>
<dbReference type="InterPro" id="IPR051322">
    <property type="entry name" value="AA_ABC_Transporter_Permease"/>
</dbReference>
<dbReference type="GO" id="GO:0005886">
    <property type="term" value="C:plasma membrane"/>
    <property type="evidence" value="ECO:0007669"/>
    <property type="project" value="UniProtKB-SubCell"/>
</dbReference>
<accession>A0AAW4VXV9</accession>
<evidence type="ECO:0000256" key="4">
    <source>
        <dbReference type="ARBA" id="ARBA00022692"/>
    </source>
</evidence>
<organism evidence="9 10">
    <name type="scientific">Agathobaculum butyriciproducens</name>
    <dbReference type="NCBI Taxonomy" id="1628085"/>
    <lineage>
        <taxon>Bacteria</taxon>
        <taxon>Bacillati</taxon>
        <taxon>Bacillota</taxon>
        <taxon>Clostridia</taxon>
        <taxon>Eubacteriales</taxon>
        <taxon>Butyricicoccaceae</taxon>
        <taxon>Agathobaculum</taxon>
    </lineage>
</organism>
<dbReference type="InterPro" id="IPR035906">
    <property type="entry name" value="MetI-like_sf"/>
</dbReference>
<evidence type="ECO:0000313" key="10">
    <source>
        <dbReference type="Proteomes" id="UP001298753"/>
    </source>
</evidence>
<evidence type="ECO:0000256" key="6">
    <source>
        <dbReference type="ARBA" id="ARBA00023136"/>
    </source>
</evidence>
<evidence type="ECO:0000313" key="9">
    <source>
        <dbReference type="EMBL" id="MCC2175963.1"/>
    </source>
</evidence>
<evidence type="ECO:0000259" key="8">
    <source>
        <dbReference type="PROSITE" id="PS50928"/>
    </source>
</evidence>
<comment type="similarity">
    <text evidence="7">Belongs to the binding-protein-dependent transport system permease family.</text>
</comment>
<dbReference type="RefSeq" id="WP_227600107.1">
    <property type="nucleotide sequence ID" value="NZ_JAJEPX010000003.1"/>
</dbReference>
<dbReference type="Pfam" id="PF00528">
    <property type="entry name" value="BPD_transp_1"/>
    <property type="match status" value="1"/>
</dbReference>
<keyword evidence="2 7" id="KW-0813">Transport</keyword>
<dbReference type="GeneID" id="98661318"/>
<evidence type="ECO:0000256" key="3">
    <source>
        <dbReference type="ARBA" id="ARBA00022475"/>
    </source>
</evidence>
<dbReference type="Proteomes" id="UP001298753">
    <property type="component" value="Unassembled WGS sequence"/>
</dbReference>
<keyword evidence="6 7" id="KW-0472">Membrane</keyword>
<keyword evidence="5 7" id="KW-1133">Transmembrane helix</keyword>
<gene>
    <name evidence="9" type="ORF">LKD22_02250</name>
</gene>
<dbReference type="GO" id="GO:0048473">
    <property type="term" value="P:D-methionine transmembrane transport"/>
    <property type="evidence" value="ECO:0007669"/>
    <property type="project" value="TreeGrafter"/>
</dbReference>
<evidence type="ECO:0000256" key="1">
    <source>
        <dbReference type="ARBA" id="ARBA00004651"/>
    </source>
</evidence>
<dbReference type="InterPro" id="IPR000515">
    <property type="entry name" value="MetI-like"/>
</dbReference>
<comment type="caution">
    <text evidence="9">The sequence shown here is derived from an EMBL/GenBank/DDBJ whole genome shotgun (WGS) entry which is preliminary data.</text>
</comment>
<keyword evidence="4 7" id="KW-0812">Transmembrane</keyword>